<dbReference type="EMBL" id="JAAGBB010000052">
    <property type="protein sequence ID" value="MBR0668268.1"/>
    <property type="molecule type" value="Genomic_DNA"/>
</dbReference>
<sequence length="487" mass="51049">MTTRFFDPRPQMCDANGNPISGAKLYTYRAGTSSAFATYSDSALTVANSNPIVFNSEGRPPNDIFFAAANYRLILTDASDVVIWTADPVDGATTDLSNSLLTVTGTADAIILTAAFVSSTYQAGQILRFIATSTPTSTTPSVNWNGLGAKTIVESDGGPLPTGTWGNGSLVEIIYDGTNFRKLMPVATVNYSPILVNGGLDIWQASTSLAIAAGVTATASIYSADQWCMETSANQACVVSQQAGTGTARFRVRVQRNSGQTGVVALRFQQPLEVWECVKMRGRVMTVSFTGRAGANFSGTLSVKLLCGTGTEGRRTNAAPYTNETSPLSQSITLTTTDTRYSGTSTAVAATTTQASLVFEWTPSGTAGAADWFEVQEVTLDFAGAAVPAVREPYQQTLARCQRFYEGGRVGIAGYAGAPGGPGAAPTQFKVTKRDLPTITPGAADISINIATAGFDTVTSEACRYAVTATAAGSFTAYQAWTASARL</sequence>
<reference evidence="2" key="1">
    <citation type="journal article" date="2021" name="Syst. Appl. Microbiol.">
        <title>Roseomonas hellenica sp. nov., isolated from roots of wild-growing Alkanna tinctoria.</title>
        <authorList>
            <person name="Rat A."/>
            <person name="Naranjo H.D."/>
            <person name="Lebbe L."/>
            <person name="Cnockaert M."/>
            <person name="Krigas N."/>
            <person name="Grigoriadou K."/>
            <person name="Maloupa E."/>
            <person name="Willems A."/>
        </authorList>
    </citation>
    <scope>NUCLEOTIDE SEQUENCE [LARGE SCALE GENOMIC DNA]</scope>
    <source>
        <strain evidence="2">LMG 31523</strain>
    </source>
</reference>
<dbReference type="RefSeq" id="WP_211856046.1">
    <property type="nucleotide sequence ID" value="NZ_JAAGBB010000052.1"/>
</dbReference>
<dbReference type="Gene3D" id="2.60.120.260">
    <property type="entry name" value="Galactose-binding domain-like"/>
    <property type="match status" value="1"/>
</dbReference>
<keyword evidence="2" id="KW-1185">Reference proteome</keyword>
<evidence type="ECO:0000313" key="1">
    <source>
        <dbReference type="EMBL" id="MBR0668268.1"/>
    </source>
</evidence>
<proteinExistence type="predicted"/>
<accession>A0ABS5F6S6</accession>
<dbReference type="Proteomes" id="UP001196870">
    <property type="component" value="Unassembled WGS sequence"/>
</dbReference>
<comment type="caution">
    <text evidence="1">The sequence shown here is derived from an EMBL/GenBank/DDBJ whole genome shotgun (WGS) entry which is preliminary data.</text>
</comment>
<name>A0ABS5F6S6_9PROT</name>
<protein>
    <submittedName>
        <fullName evidence="1">Uncharacterized protein</fullName>
    </submittedName>
</protein>
<gene>
    <name evidence="1" type="ORF">GXW71_28205</name>
</gene>
<evidence type="ECO:0000313" key="2">
    <source>
        <dbReference type="Proteomes" id="UP001196870"/>
    </source>
</evidence>
<organism evidence="1 2">
    <name type="scientific">Plastoroseomonas hellenica</name>
    <dbReference type="NCBI Taxonomy" id="2687306"/>
    <lineage>
        <taxon>Bacteria</taxon>
        <taxon>Pseudomonadati</taxon>
        <taxon>Pseudomonadota</taxon>
        <taxon>Alphaproteobacteria</taxon>
        <taxon>Acetobacterales</taxon>
        <taxon>Acetobacteraceae</taxon>
        <taxon>Plastoroseomonas</taxon>
    </lineage>
</organism>